<accession>A0A7R8W5S2</accession>
<dbReference type="InterPro" id="IPR034932">
    <property type="entry name" value="BRAP2_RRM"/>
</dbReference>
<dbReference type="SUPFAM" id="SSF57850">
    <property type="entry name" value="RING/U-box"/>
    <property type="match status" value="2"/>
</dbReference>
<dbReference type="Gene3D" id="3.30.40.10">
    <property type="entry name" value="Zinc/RING finger domain, C3HC4 (zinc finger)"/>
    <property type="match status" value="2"/>
</dbReference>
<dbReference type="CDD" id="cd16457">
    <property type="entry name" value="RING-H2_BRAP2"/>
    <property type="match status" value="1"/>
</dbReference>
<feature type="region of interest" description="Disordered" evidence="1">
    <location>
        <begin position="390"/>
        <end position="436"/>
    </location>
</feature>
<dbReference type="GO" id="GO:0005737">
    <property type="term" value="C:cytoplasm"/>
    <property type="evidence" value="ECO:0007669"/>
    <property type="project" value="TreeGrafter"/>
</dbReference>
<dbReference type="GO" id="GO:0008270">
    <property type="term" value="F:zinc ion binding"/>
    <property type="evidence" value="ECO:0007669"/>
    <property type="project" value="InterPro"/>
</dbReference>
<dbReference type="InterPro" id="IPR013083">
    <property type="entry name" value="Znf_RING/FYVE/PHD"/>
</dbReference>
<dbReference type="EMBL" id="OB660472">
    <property type="protein sequence ID" value="CAD7224944.1"/>
    <property type="molecule type" value="Genomic_DNA"/>
</dbReference>
<dbReference type="InterPro" id="IPR011422">
    <property type="entry name" value="BRAP2/ETP1_RRM"/>
</dbReference>
<dbReference type="Pfam" id="PF13639">
    <property type="entry name" value="zf-RING_2"/>
    <property type="match status" value="1"/>
</dbReference>
<feature type="region of interest" description="Disordered" evidence="1">
    <location>
        <begin position="28"/>
        <end position="47"/>
    </location>
</feature>
<dbReference type="Pfam" id="PF07576">
    <property type="entry name" value="BRAP2"/>
    <property type="match status" value="1"/>
</dbReference>
<evidence type="ECO:0000256" key="1">
    <source>
        <dbReference type="SAM" id="MobiDB-lite"/>
    </source>
</evidence>
<protein>
    <submittedName>
        <fullName evidence="2">Uncharacterized protein</fullName>
    </submittedName>
</protein>
<feature type="compositionally biased region" description="Gly residues" evidence="1">
    <location>
        <begin position="403"/>
        <end position="417"/>
    </location>
</feature>
<dbReference type="PANTHER" id="PTHR24007">
    <property type="entry name" value="BRCA1-ASSOCIATED PROTEIN"/>
    <property type="match status" value="1"/>
</dbReference>
<dbReference type="SMART" id="SM00184">
    <property type="entry name" value="RING"/>
    <property type="match status" value="1"/>
</dbReference>
<dbReference type="GO" id="GO:0007265">
    <property type="term" value="P:Ras protein signal transduction"/>
    <property type="evidence" value="ECO:0007669"/>
    <property type="project" value="TreeGrafter"/>
</dbReference>
<evidence type="ECO:0000313" key="2">
    <source>
        <dbReference type="EMBL" id="CAD7224944.1"/>
    </source>
</evidence>
<name>A0A7R8W5S2_9CRUS</name>
<dbReference type="PROSITE" id="PS50089">
    <property type="entry name" value="ZF_RING_2"/>
    <property type="match status" value="1"/>
</dbReference>
<dbReference type="InterPro" id="IPR001841">
    <property type="entry name" value="Znf_RING"/>
</dbReference>
<reference evidence="2" key="1">
    <citation type="submission" date="2020-11" db="EMBL/GenBank/DDBJ databases">
        <authorList>
            <person name="Tran Van P."/>
        </authorList>
    </citation>
    <scope>NUCLEOTIDE SEQUENCE</scope>
</reference>
<proteinExistence type="predicted"/>
<dbReference type="Pfam" id="PF02148">
    <property type="entry name" value="zf-UBP"/>
    <property type="match status" value="1"/>
</dbReference>
<dbReference type="SMART" id="SM00290">
    <property type="entry name" value="ZnF_UBP"/>
    <property type="match status" value="1"/>
</dbReference>
<dbReference type="InterPro" id="IPR001607">
    <property type="entry name" value="Znf_UBP"/>
</dbReference>
<dbReference type="AlphaFoldDB" id="A0A7R8W5S2"/>
<dbReference type="CDD" id="cd12718">
    <property type="entry name" value="RRM_BRAP2"/>
    <property type="match status" value="1"/>
</dbReference>
<organism evidence="2">
    <name type="scientific">Cyprideis torosa</name>
    <dbReference type="NCBI Taxonomy" id="163714"/>
    <lineage>
        <taxon>Eukaryota</taxon>
        <taxon>Metazoa</taxon>
        <taxon>Ecdysozoa</taxon>
        <taxon>Arthropoda</taxon>
        <taxon>Crustacea</taxon>
        <taxon>Oligostraca</taxon>
        <taxon>Ostracoda</taxon>
        <taxon>Podocopa</taxon>
        <taxon>Podocopida</taxon>
        <taxon>Cytherocopina</taxon>
        <taxon>Cytheroidea</taxon>
        <taxon>Cytherideidae</taxon>
        <taxon>Cyprideis</taxon>
    </lineage>
</organism>
<dbReference type="InterPro" id="IPR047243">
    <property type="entry name" value="RING-H2_BRAP2"/>
</dbReference>
<dbReference type="PANTHER" id="PTHR24007:SF7">
    <property type="entry name" value="BRCA1-ASSOCIATED PROTEIN"/>
    <property type="match status" value="1"/>
</dbReference>
<dbReference type="GO" id="GO:0061630">
    <property type="term" value="F:ubiquitin protein ligase activity"/>
    <property type="evidence" value="ECO:0007669"/>
    <property type="project" value="TreeGrafter"/>
</dbReference>
<dbReference type="GO" id="GO:0016567">
    <property type="term" value="P:protein ubiquitination"/>
    <property type="evidence" value="ECO:0007669"/>
    <property type="project" value="TreeGrafter"/>
</dbReference>
<gene>
    <name evidence="2" type="ORF">CTOB1V02_LOCUS2893</name>
</gene>
<sequence>MAYRVARASRTKLHLKSECSPNPFFRFPSDVRSGQGDPSRPDNPPAVSSRLVCASLEHLPQGTVTAPYLSDRQSYYLSPLSSRDFQHAAPSESSRETSIDADPSLATTHPHVMAYTSGNPFVESTEGLLHLYKENQPTSLSPEASSSRPPLLCILAVPSTLASHDLLNFIAPCFPGIQHVRIIRNEKPNQYMVLLKFKSQRLADEFFKTYNGIPFTSFSPEICHLVYISKLETVKQSEGGCLPLEGHTELPTCPVCLERMDESVDGILTILCNHSFHGNCLYKWGDSSCPVCRYTSTPEIQEDHECFVCASKEQDELWICLICGHMGCGRYQGGHAHDHFLQTNHTFAMQVGTHRVWDYVGDNFVHRLAQNKGDGKLVEVTAGGNARALTEGASMDRPPSVMEGGGGMGGGRGGRGGARNEGREFTPDGSCRGGKMESDLDVEAKVDSVQLEYLYRFTSQLEEQRKYFEERLLLLDSEHQKEARRFQQSDRFLRML</sequence>
<dbReference type="PROSITE" id="PS50271">
    <property type="entry name" value="ZF_UBP"/>
    <property type="match status" value="1"/>
</dbReference>
<dbReference type="OrthoDB" id="273556at2759"/>